<dbReference type="InterPro" id="IPR006674">
    <property type="entry name" value="HD_domain"/>
</dbReference>
<organism evidence="2 3">
    <name type="scientific">Neorhizobium lilium</name>
    <dbReference type="NCBI Taxonomy" id="2503024"/>
    <lineage>
        <taxon>Bacteria</taxon>
        <taxon>Pseudomonadati</taxon>
        <taxon>Pseudomonadota</taxon>
        <taxon>Alphaproteobacteria</taxon>
        <taxon>Hyphomicrobiales</taxon>
        <taxon>Rhizobiaceae</taxon>
        <taxon>Rhizobium/Agrobacterium group</taxon>
        <taxon>Neorhizobium</taxon>
    </lineage>
</organism>
<dbReference type="SMART" id="SM00471">
    <property type="entry name" value="HDc"/>
    <property type="match status" value="1"/>
</dbReference>
<accession>A0A444LE63</accession>
<comment type="caution">
    <text evidence="2">The sequence shown here is derived from an EMBL/GenBank/DDBJ whole genome shotgun (WGS) entry which is preliminary data.</text>
</comment>
<evidence type="ECO:0000259" key="1">
    <source>
        <dbReference type="PROSITE" id="PS51831"/>
    </source>
</evidence>
<dbReference type="InterPro" id="IPR003607">
    <property type="entry name" value="HD/PDEase_dom"/>
</dbReference>
<dbReference type="PANTHER" id="PTHR33594:SF1">
    <property type="entry name" value="HD_PDEASE DOMAIN-CONTAINING PROTEIN"/>
    <property type="match status" value="1"/>
</dbReference>
<dbReference type="Gene3D" id="1.10.3210.50">
    <property type="match status" value="1"/>
</dbReference>
<proteinExistence type="predicted"/>
<dbReference type="Proteomes" id="UP000287687">
    <property type="component" value="Unassembled WGS sequence"/>
</dbReference>
<evidence type="ECO:0000313" key="3">
    <source>
        <dbReference type="Proteomes" id="UP000287687"/>
    </source>
</evidence>
<feature type="domain" description="HD" evidence="1">
    <location>
        <begin position="33"/>
        <end position="137"/>
    </location>
</feature>
<dbReference type="PROSITE" id="PS51831">
    <property type="entry name" value="HD"/>
    <property type="match status" value="1"/>
</dbReference>
<gene>
    <name evidence="2" type="ORF">EPK99_19875</name>
</gene>
<dbReference type="AlphaFoldDB" id="A0A444LE63"/>
<name>A0A444LE63_9HYPH</name>
<protein>
    <submittedName>
        <fullName evidence="2">HD domain-containing protein</fullName>
    </submittedName>
</protein>
<keyword evidence="3" id="KW-1185">Reference proteome</keyword>
<dbReference type="EMBL" id="SBIP01000004">
    <property type="protein sequence ID" value="RWX76143.1"/>
    <property type="molecule type" value="Genomic_DNA"/>
</dbReference>
<dbReference type="SUPFAM" id="SSF109604">
    <property type="entry name" value="HD-domain/PDEase-like"/>
    <property type="match status" value="1"/>
</dbReference>
<sequence length="217" mass="23350">MTSASLAAAFSPFETLAEVLIPHATEGDDGSHDIAHILRVFRNAMRIQADEGGNARLLAAAVLLHDCVAVEKNSPLRAQASRLAATKANEILAKLGWSEYDRTAVAHAVTAHSFSAQVMPETLEAKILQDADRLDAIGMVGAARCFYIAGRMGSGLYDPADPLAANRPLDDKAFAIDHFETKLFKLAEGFQTAAGRALAQERHARLKAVLDLFLDEI</sequence>
<reference evidence="2 3" key="1">
    <citation type="submission" date="2019-01" db="EMBL/GenBank/DDBJ databases">
        <title>The draft genome of Rhizobium sp. 24NR.</title>
        <authorList>
            <person name="Liu L."/>
            <person name="Liang L."/>
            <person name="Shi S."/>
            <person name="Xu L."/>
            <person name="Wang X."/>
            <person name="Li L."/>
            <person name="Zhang X."/>
        </authorList>
    </citation>
    <scope>NUCLEOTIDE SEQUENCE [LARGE SCALE GENOMIC DNA]</scope>
    <source>
        <strain evidence="2 3">24NR</strain>
    </source>
</reference>
<dbReference type="PANTHER" id="PTHR33594">
    <property type="entry name" value="SUPERFAMILY HYDROLASE, PUTATIVE (AFU_ORTHOLOGUE AFUA_1G03035)-RELATED"/>
    <property type="match status" value="1"/>
</dbReference>
<dbReference type="Pfam" id="PF01966">
    <property type="entry name" value="HD"/>
    <property type="match status" value="1"/>
</dbReference>
<dbReference type="OrthoDB" id="9797344at2"/>
<evidence type="ECO:0000313" key="2">
    <source>
        <dbReference type="EMBL" id="RWX76143.1"/>
    </source>
</evidence>